<evidence type="ECO:0000313" key="1">
    <source>
        <dbReference type="EMBL" id="UUT34268.1"/>
    </source>
</evidence>
<proteinExistence type="predicted"/>
<protein>
    <submittedName>
        <fullName evidence="1">Uncharacterized protein</fullName>
    </submittedName>
</protein>
<name>A0ABY5NGJ1_9MICO</name>
<reference evidence="1" key="1">
    <citation type="submission" date="2022-01" db="EMBL/GenBank/DDBJ databases">
        <title>Microbacterium eymi and Microbacterium rhizovicinus sp. nov., isolated from the rhizospheric soil of Elymus tsukushiensis, a plant native to the Dokdo Islands, Republic of Korea.</title>
        <authorList>
            <person name="Hwang Y.J."/>
        </authorList>
    </citation>
    <scope>NUCLEOTIDE SEQUENCE</scope>
    <source>
        <strain evidence="1">KUDC0405</strain>
    </source>
</reference>
<dbReference type="EMBL" id="CP091139">
    <property type="protein sequence ID" value="UUT34268.1"/>
    <property type="molecule type" value="Genomic_DNA"/>
</dbReference>
<organism evidence="1 2">
    <name type="scientific">Microbacterium elymi</name>
    <dbReference type="NCBI Taxonomy" id="2909587"/>
    <lineage>
        <taxon>Bacteria</taxon>
        <taxon>Bacillati</taxon>
        <taxon>Actinomycetota</taxon>
        <taxon>Actinomycetes</taxon>
        <taxon>Micrococcales</taxon>
        <taxon>Microbacteriaceae</taxon>
        <taxon>Microbacterium</taxon>
    </lineage>
</organism>
<gene>
    <name evidence="1" type="ORF">L2X98_26670</name>
</gene>
<dbReference type="Proteomes" id="UP001054811">
    <property type="component" value="Chromosome"/>
</dbReference>
<keyword evidence="2" id="KW-1185">Reference proteome</keyword>
<evidence type="ECO:0000313" key="2">
    <source>
        <dbReference type="Proteomes" id="UP001054811"/>
    </source>
</evidence>
<dbReference type="RefSeq" id="WP_259610780.1">
    <property type="nucleotide sequence ID" value="NZ_CP091139.2"/>
</dbReference>
<sequence length="245" mass="25589">MPGAGRCRRSEQSAWAAAQSADEADEIADDLRTLAETYEIVELRARQAMAVGAGARAGAALVSGRAEVQHPAAADAADRATSAWERRVGGGLISGANLGWALPTGLGPVLPAPVAAALYSAVIALPAAAQNLQALAGCLGTGVIGPDERLDGAARPVRLERTSAVTATGPPDDFAAALGRIPSGDARIRVETYTMPDGTTRYAVYLAGTRDFSPTTEGADPWDMRSNLRLYLGRMPRPTRRPCRR</sequence>
<accession>A0ABY5NGJ1</accession>